<evidence type="ECO:0000256" key="5">
    <source>
        <dbReference type="ARBA" id="ARBA00023194"/>
    </source>
</evidence>
<dbReference type="SUPFAM" id="SSF47336">
    <property type="entry name" value="ACP-like"/>
    <property type="match status" value="1"/>
</dbReference>
<dbReference type="PROSITE" id="PS00455">
    <property type="entry name" value="AMP_BINDING"/>
    <property type="match status" value="1"/>
</dbReference>
<dbReference type="SMART" id="SM00823">
    <property type="entry name" value="PKS_PP"/>
    <property type="match status" value="1"/>
</dbReference>
<evidence type="ECO:0000256" key="4">
    <source>
        <dbReference type="ARBA" id="ARBA00022737"/>
    </source>
</evidence>
<dbReference type="CDD" id="cd17652">
    <property type="entry name" value="A_NRPS_CmdD_like"/>
    <property type="match status" value="1"/>
</dbReference>
<dbReference type="InterPro" id="IPR006162">
    <property type="entry name" value="Ppantetheine_attach_site"/>
</dbReference>
<dbReference type="Proteomes" id="UP001061298">
    <property type="component" value="Chromosome"/>
</dbReference>
<dbReference type="Gene3D" id="1.10.1200.10">
    <property type="entry name" value="ACP-like"/>
    <property type="match status" value="1"/>
</dbReference>
<accession>A0ABY6ECH4</accession>
<keyword evidence="8" id="KW-1185">Reference proteome</keyword>
<dbReference type="Gene3D" id="3.30.300.30">
    <property type="match status" value="1"/>
</dbReference>
<dbReference type="CDD" id="cd19534">
    <property type="entry name" value="E_NRPS"/>
    <property type="match status" value="1"/>
</dbReference>
<organism evidence="7 8">
    <name type="scientific">Streptomyces cynarae</name>
    <dbReference type="NCBI Taxonomy" id="2981134"/>
    <lineage>
        <taxon>Bacteria</taxon>
        <taxon>Bacillati</taxon>
        <taxon>Actinomycetota</taxon>
        <taxon>Actinomycetes</taxon>
        <taxon>Kitasatosporales</taxon>
        <taxon>Streptomycetaceae</taxon>
        <taxon>Streptomyces</taxon>
    </lineage>
</organism>
<dbReference type="Gene3D" id="3.40.50.12780">
    <property type="entry name" value="N-terminal domain of ligase-like"/>
    <property type="match status" value="1"/>
</dbReference>
<dbReference type="SUPFAM" id="SSF56801">
    <property type="entry name" value="Acetyl-CoA synthetase-like"/>
    <property type="match status" value="1"/>
</dbReference>
<dbReference type="EMBL" id="CP106793">
    <property type="protein sequence ID" value="UXY24382.1"/>
    <property type="molecule type" value="Genomic_DNA"/>
</dbReference>
<dbReference type="InterPro" id="IPR045851">
    <property type="entry name" value="AMP-bd_C_sf"/>
</dbReference>
<dbReference type="Pfam" id="PF00501">
    <property type="entry name" value="AMP-binding"/>
    <property type="match status" value="1"/>
</dbReference>
<evidence type="ECO:0000313" key="8">
    <source>
        <dbReference type="Proteomes" id="UP001061298"/>
    </source>
</evidence>
<keyword evidence="2" id="KW-0596">Phosphopantetheine</keyword>
<gene>
    <name evidence="7" type="ORF">N8I84_02995</name>
</gene>
<keyword evidence="5" id="KW-0045">Antibiotic biosynthesis</keyword>
<evidence type="ECO:0000256" key="1">
    <source>
        <dbReference type="ARBA" id="ARBA00001957"/>
    </source>
</evidence>
<sequence>MSYAQQRLWFLEEFAPGASEYVTALALRLRGTLDAGALRAALDALVARHESLRTTFDSVDGGGVQIVHPPREVHLPLHDLSHLPPGEGEPALRRLLSAERSRPFDLRQGPLLRAGLVRLAEDEHVLTLTLHHIVTDGWSTSVLLGDLAHLYRAELGCESEELPPLPVQYADYAHWQRTAGGTGTDEKLAYWKETLADVEPLELPTDRPRPPVRTSNGAATRLLVPARTARRLNRLARSRGTTLFTTLVAAAQAYLARLSGGQDIAVGTVTSGRDRAETQALVGFFVNTLVLRSRIEAGRSFAEFLTGVRQTVLDAFAHQDVPFERVVDEVQPVRDTSRSPLFQVMVVLQNTPAARLDLPGLEVDDVEPDSGQAAFDLTLEFAETGTGALHGLITYNTDLFDPATAERMAGQLGTLLTAVAEDPDRPLGALPLTGDDERKALLDQGLGTFRPVPETVLPDLFQRQAARTPDAVALVDGDRELTYADVDRAANRLAHRLIRVGVGPERVVALALPRSAASVVAQLAVAKAGGAFLPVDPDYPAERREFMIRDAGAHMILDDPAEVWAAEGAETAPTDADRTTALVPAHPAYVIYTSGSTGTPKGVVVTHRGLASFAAAAAERYAAGPGDRVLQFASPSFDASVLELCVSLLSGAALVTGEEGPLVGERLAEVLAGRGISHALIPPAALATVPPETAGALPGLRTLIVGAEACPADLVETWAPGRRMINSYGPTEATVVATWTGPLAPGTGAPPIGRPAGCTRAYVLDAALRPVPPGVTGELYVAGPGLARGYLGRPGLTAQRFLADPFGAPGERMYRTGDLARWSTDGQLRFAGRADDQVKLRGFRIEPGEIESALRRSPLVRDAAVVVRADAPAEGAATGPARLVAYVVPADPAAVLVEHGSGGQPPQSLASGGAQALSVAELRQHLAESLPPHMVPQVFVPLPRLPLTPNGKTDRRALPAPGPAQAVGGLRTAPRTVAERRIARVWSDVLGVDGIGVDDNFFALGGDSILSMQVVSRLRRDGLHLATRDLFAHQTVAELATVVRDTPQGSGNGPVTGDVPLTPIQEWFLTTPRSAHHHFNQSALLELDGTPDLTALRTALDALLDHHDALRMRFTRECDGWRQFNPPPAGAYDVLVHQDLAGVSSEDSAAAMEKAADDLHAGFDLARGPQLRAALFTAGPDRPAFLLLVAHHLVVDAVSWRILRDDLETAYRQAADGGTVTLGERSTSFRAWSRKLAAHVADGGLDHELPYWEEAVRARPAPSDAKPDAEAAKTAVVNVELGEDDTEALLRAAPTAYRTRVNDVLLAALALALARWTGHDRVRLDLEGHGREDLLDGVDLSRTVGWFTTVHPVALQVPDPGDLGAGRDWRSLVKSVRRQLRAVPGNGIGFGALRTFGPPEVRDRLRAGADGQVVFNYLGQWDARPDTTAGGLVRAEHGSFGQDHDPRDPGSHLVEVVGAVQHGRLAFTWHHRPGIHDTATVRRVADEFADALRHIARHTRGGR</sequence>
<dbReference type="PANTHER" id="PTHR45527">
    <property type="entry name" value="NONRIBOSOMAL PEPTIDE SYNTHETASE"/>
    <property type="match status" value="1"/>
</dbReference>
<dbReference type="InterPro" id="IPR036736">
    <property type="entry name" value="ACP-like_sf"/>
</dbReference>
<dbReference type="InterPro" id="IPR020806">
    <property type="entry name" value="PKS_PP-bd"/>
</dbReference>
<evidence type="ECO:0000313" key="7">
    <source>
        <dbReference type="EMBL" id="UXY24382.1"/>
    </source>
</evidence>
<dbReference type="PANTHER" id="PTHR45527:SF1">
    <property type="entry name" value="FATTY ACID SYNTHASE"/>
    <property type="match status" value="1"/>
</dbReference>
<dbReference type="InterPro" id="IPR010071">
    <property type="entry name" value="AA_adenyl_dom"/>
</dbReference>
<dbReference type="Gene3D" id="3.30.559.30">
    <property type="entry name" value="Nonribosomal peptide synthetase, condensation domain"/>
    <property type="match status" value="2"/>
</dbReference>
<dbReference type="NCBIfam" id="TIGR01720">
    <property type="entry name" value="NRPS-para261"/>
    <property type="match status" value="1"/>
</dbReference>
<dbReference type="Gene3D" id="3.30.559.10">
    <property type="entry name" value="Chloramphenicol acetyltransferase-like domain"/>
    <property type="match status" value="2"/>
</dbReference>
<evidence type="ECO:0000259" key="6">
    <source>
        <dbReference type="PROSITE" id="PS50075"/>
    </source>
</evidence>
<dbReference type="PROSITE" id="PS00012">
    <property type="entry name" value="PHOSPHOPANTETHEINE"/>
    <property type="match status" value="1"/>
</dbReference>
<feature type="domain" description="Carrier" evidence="6">
    <location>
        <begin position="973"/>
        <end position="1047"/>
    </location>
</feature>
<keyword evidence="4" id="KW-0677">Repeat</keyword>
<dbReference type="InterPro" id="IPR009081">
    <property type="entry name" value="PP-bd_ACP"/>
</dbReference>
<evidence type="ECO:0000256" key="3">
    <source>
        <dbReference type="ARBA" id="ARBA00022553"/>
    </source>
</evidence>
<dbReference type="SUPFAM" id="SSF52777">
    <property type="entry name" value="CoA-dependent acyltransferases"/>
    <property type="match status" value="4"/>
</dbReference>
<dbReference type="InterPro" id="IPR042099">
    <property type="entry name" value="ANL_N_sf"/>
</dbReference>
<dbReference type="PROSITE" id="PS50075">
    <property type="entry name" value="CARRIER"/>
    <property type="match status" value="1"/>
</dbReference>
<comment type="cofactor">
    <cofactor evidence="1">
        <name>pantetheine 4'-phosphate</name>
        <dbReference type="ChEBI" id="CHEBI:47942"/>
    </cofactor>
</comment>
<proteinExistence type="predicted"/>
<dbReference type="NCBIfam" id="TIGR01733">
    <property type="entry name" value="AA-adenyl-dom"/>
    <property type="match status" value="1"/>
</dbReference>
<dbReference type="InterPro" id="IPR001242">
    <property type="entry name" value="Condensation_dom"/>
</dbReference>
<name>A0ABY6ECH4_9ACTN</name>
<dbReference type="InterPro" id="IPR020845">
    <property type="entry name" value="AMP-binding_CS"/>
</dbReference>
<dbReference type="Pfam" id="PF00668">
    <property type="entry name" value="Condensation"/>
    <property type="match status" value="2"/>
</dbReference>
<dbReference type="Pfam" id="PF00550">
    <property type="entry name" value="PP-binding"/>
    <property type="match status" value="1"/>
</dbReference>
<dbReference type="InterPro" id="IPR025110">
    <property type="entry name" value="AMP-bd_C"/>
</dbReference>
<evidence type="ECO:0000256" key="2">
    <source>
        <dbReference type="ARBA" id="ARBA00022450"/>
    </source>
</evidence>
<dbReference type="InterPro" id="IPR010060">
    <property type="entry name" value="NRPS_synth"/>
</dbReference>
<keyword evidence="3" id="KW-0597">Phosphoprotein</keyword>
<dbReference type="CDD" id="cd19531">
    <property type="entry name" value="LCL_NRPS-like"/>
    <property type="match status" value="1"/>
</dbReference>
<reference evidence="7" key="1">
    <citation type="submission" date="2022-10" db="EMBL/GenBank/DDBJ databases">
        <authorList>
            <person name="Mo P."/>
        </authorList>
    </citation>
    <scope>NUCLEOTIDE SEQUENCE</scope>
    <source>
        <strain evidence="7">HUAS 13-4</strain>
    </source>
</reference>
<protein>
    <submittedName>
        <fullName evidence="7">Amino acid adenylation domain-containing protein</fullName>
    </submittedName>
</protein>
<dbReference type="InterPro" id="IPR000873">
    <property type="entry name" value="AMP-dep_synth/lig_dom"/>
</dbReference>
<dbReference type="Pfam" id="PF13193">
    <property type="entry name" value="AMP-binding_C"/>
    <property type="match status" value="1"/>
</dbReference>
<dbReference type="InterPro" id="IPR023213">
    <property type="entry name" value="CAT-like_dom_sf"/>
</dbReference>